<organism evidence="9 10">
    <name type="scientific">Angustibacter aerolatus</name>
    <dbReference type="NCBI Taxonomy" id="1162965"/>
    <lineage>
        <taxon>Bacteria</taxon>
        <taxon>Bacillati</taxon>
        <taxon>Actinomycetota</taxon>
        <taxon>Actinomycetes</taxon>
        <taxon>Kineosporiales</taxon>
        <taxon>Kineosporiaceae</taxon>
    </lineage>
</organism>
<feature type="transmembrane region" description="Helical" evidence="8">
    <location>
        <begin position="44"/>
        <end position="64"/>
    </location>
</feature>
<evidence type="ECO:0000313" key="9">
    <source>
        <dbReference type="EMBL" id="GMA87085.1"/>
    </source>
</evidence>
<dbReference type="PANTHER" id="PTHR47019">
    <property type="entry name" value="LIPID II FLIPPASE MURJ"/>
    <property type="match status" value="1"/>
</dbReference>
<keyword evidence="7 8" id="KW-0472">Membrane</keyword>
<protein>
    <submittedName>
        <fullName evidence="9">Uncharacterized protein</fullName>
    </submittedName>
</protein>
<evidence type="ECO:0000313" key="10">
    <source>
        <dbReference type="Proteomes" id="UP001157017"/>
    </source>
</evidence>
<reference evidence="10" key="1">
    <citation type="journal article" date="2019" name="Int. J. Syst. Evol. Microbiol.">
        <title>The Global Catalogue of Microorganisms (GCM) 10K type strain sequencing project: providing services to taxonomists for standard genome sequencing and annotation.</title>
        <authorList>
            <consortium name="The Broad Institute Genomics Platform"/>
            <consortium name="The Broad Institute Genome Sequencing Center for Infectious Disease"/>
            <person name="Wu L."/>
            <person name="Ma J."/>
        </authorList>
    </citation>
    <scope>NUCLEOTIDE SEQUENCE [LARGE SCALE GENOMIC DNA]</scope>
    <source>
        <strain evidence="10">NBRC 108730</strain>
    </source>
</reference>
<feature type="transmembrane region" description="Helical" evidence="8">
    <location>
        <begin position="124"/>
        <end position="144"/>
    </location>
</feature>
<evidence type="ECO:0000256" key="2">
    <source>
        <dbReference type="ARBA" id="ARBA00022475"/>
    </source>
</evidence>
<comment type="subcellular location">
    <subcellularLocation>
        <location evidence="1">Cell membrane</location>
        <topology evidence="1">Multi-pass membrane protein</topology>
    </subcellularLocation>
</comment>
<evidence type="ECO:0000256" key="8">
    <source>
        <dbReference type="SAM" id="Phobius"/>
    </source>
</evidence>
<evidence type="ECO:0000256" key="3">
    <source>
        <dbReference type="ARBA" id="ARBA00022692"/>
    </source>
</evidence>
<feature type="transmembrane region" description="Helical" evidence="8">
    <location>
        <begin position="85"/>
        <end position="104"/>
    </location>
</feature>
<dbReference type="Pfam" id="PF03023">
    <property type="entry name" value="MurJ"/>
    <property type="match status" value="1"/>
</dbReference>
<keyword evidence="5" id="KW-0573">Peptidoglycan synthesis</keyword>
<evidence type="ECO:0000256" key="1">
    <source>
        <dbReference type="ARBA" id="ARBA00004651"/>
    </source>
</evidence>
<proteinExistence type="predicted"/>
<name>A0ABQ6JJW3_9ACTN</name>
<dbReference type="PANTHER" id="PTHR47019:SF1">
    <property type="entry name" value="LIPID II FLIPPASE MURJ"/>
    <property type="match status" value="1"/>
</dbReference>
<dbReference type="InterPro" id="IPR004268">
    <property type="entry name" value="MurJ"/>
</dbReference>
<evidence type="ECO:0000256" key="6">
    <source>
        <dbReference type="ARBA" id="ARBA00022989"/>
    </source>
</evidence>
<dbReference type="EMBL" id="BSUZ01000001">
    <property type="protein sequence ID" value="GMA87085.1"/>
    <property type="molecule type" value="Genomic_DNA"/>
</dbReference>
<accession>A0ABQ6JJW3</accession>
<keyword evidence="6 8" id="KW-1133">Transmembrane helix</keyword>
<dbReference type="InterPro" id="IPR051050">
    <property type="entry name" value="Lipid_II_flippase_MurJ/MviN"/>
</dbReference>
<dbReference type="Proteomes" id="UP001157017">
    <property type="component" value="Unassembled WGS sequence"/>
</dbReference>
<keyword evidence="2" id="KW-1003">Cell membrane</keyword>
<keyword evidence="10" id="KW-1185">Reference proteome</keyword>
<gene>
    <name evidence="9" type="ORF">GCM10025868_23350</name>
</gene>
<comment type="caution">
    <text evidence="9">The sequence shown here is derived from an EMBL/GenBank/DDBJ whole genome shotgun (WGS) entry which is preliminary data.</text>
</comment>
<sequence>MPAGSPPGRSPRPSSARLGYLVTVKAVNAGGSAGGPGQNGYGPAFLLFMLPHSLVTVSLVTALFTRMSRSAADGDTSGVRRDLSVGLRLTGVATVLAFAGVAALGPDLTGTIFFRSGHSETDAIAAITTAMMVGLVPFSAQYLFQRVFYALEDARTPFLVHCRSSRSSR</sequence>
<evidence type="ECO:0000256" key="5">
    <source>
        <dbReference type="ARBA" id="ARBA00022984"/>
    </source>
</evidence>
<evidence type="ECO:0000256" key="4">
    <source>
        <dbReference type="ARBA" id="ARBA00022960"/>
    </source>
</evidence>
<keyword evidence="3 8" id="KW-0812">Transmembrane</keyword>
<evidence type="ECO:0000256" key="7">
    <source>
        <dbReference type="ARBA" id="ARBA00023136"/>
    </source>
</evidence>
<keyword evidence="4" id="KW-0133">Cell shape</keyword>